<dbReference type="InterPro" id="IPR002104">
    <property type="entry name" value="Integrase_catalytic"/>
</dbReference>
<reference evidence="7" key="1">
    <citation type="journal article" date="2019" name="Int. J. Syst. Evol. Microbiol.">
        <title>The Global Catalogue of Microorganisms (GCM) 10K type strain sequencing project: providing services to taxonomists for standard genome sequencing and annotation.</title>
        <authorList>
            <consortium name="The Broad Institute Genomics Platform"/>
            <consortium name="The Broad Institute Genome Sequencing Center for Infectious Disease"/>
            <person name="Wu L."/>
            <person name="Ma J."/>
        </authorList>
    </citation>
    <scope>NUCLEOTIDE SEQUENCE [LARGE SCALE GENOMIC DNA]</scope>
    <source>
        <strain evidence="7">JCM 17688</strain>
    </source>
</reference>
<dbReference type="Gene3D" id="1.10.443.10">
    <property type="entry name" value="Intergrase catalytic core"/>
    <property type="match status" value="1"/>
</dbReference>
<evidence type="ECO:0000256" key="4">
    <source>
        <dbReference type="SAM" id="MobiDB-lite"/>
    </source>
</evidence>
<comment type="caution">
    <text evidence="6">The sequence shown here is derived from an EMBL/GenBank/DDBJ whole genome shotgun (WGS) entry which is preliminary data.</text>
</comment>
<protein>
    <submittedName>
        <fullName evidence="6">Site-specific integrase</fullName>
    </submittedName>
</protein>
<dbReference type="RefSeq" id="WP_344997184.1">
    <property type="nucleotide sequence ID" value="NZ_BAABFR010000044.1"/>
</dbReference>
<dbReference type="InterPro" id="IPR011010">
    <property type="entry name" value="DNA_brk_join_enz"/>
</dbReference>
<dbReference type="Proteomes" id="UP001500635">
    <property type="component" value="Unassembled WGS sequence"/>
</dbReference>
<evidence type="ECO:0000259" key="5">
    <source>
        <dbReference type="PROSITE" id="PS51898"/>
    </source>
</evidence>
<evidence type="ECO:0000256" key="3">
    <source>
        <dbReference type="ARBA" id="ARBA00023172"/>
    </source>
</evidence>
<evidence type="ECO:0000256" key="1">
    <source>
        <dbReference type="ARBA" id="ARBA00008857"/>
    </source>
</evidence>
<dbReference type="PROSITE" id="PS51898">
    <property type="entry name" value="TYR_RECOMBINASE"/>
    <property type="match status" value="1"/>
</dbReference>
<evidence type="ECO:0000313" key="7">
    <source>
        <dbReference type="Proteomes" id="UP001500635"/>
    </source>
</evidence>
<dbReference type="SUPFAM" id="SSF56349">
    <property type="entry name" value="DNA breaking-rejoining enzymes"/>
    <property type="match status" value="1"/>
</dbReference>
<keyword evidence="7" id="KW-1185">Reference proteome</keyword>
<proteinExistence type="inferred from homology"/>
<organism evidence="6 7">
    <name type="scientific">Tsukamurella soli</name>
    <dbReference type="NCBI Taxonomy" id="644556"/>
    <lineage>
        <taxon>Bacteria</taxon>
        <taxon>Bacillati</taxon>
        <taxon>Actinomycetota</taxon>
        <taxon>Actinomycetes</taxon>
        <taxon>Mycobacteriales</taxon>
        <taxon>Tsukamurellaceae</taxon>
        <taxon>Tsukamurella</taxon>
    </lineage>
</organism>
<evidence type="ECO:0000256" key="2">
    <source>
        <dbReference type="ARBA" id="ARBA00023125"/>
    </source>
</evidence>
<keyword evidence="3" id="KW-0233">DNA recombination</keyword>
<feature type="region of interest" description="Disordered" evidence="4">
    <location>
        <begin position="178"/>
        <end position="201"/>
    </location>
</feature>
<dbReference type="PANTHER" id="PTHR30349">
    <property type="entry name" value="PHAGE INTEGRASE-RELATED"/>
    <property type="match status" value="1"/>
</dbReference>
<dbReference type="Pfam" id="PF00589">
    <property type="entry name" value="Phage_integrase"/>
    <property type="match status" value="1"/>
</dbReference>
<dbReference type="PANTHER" id="PTHR30349:SF41">
    <property type="entry name" value="INTEGRASE_RECOMBINASE PROTEIN MJ0367-RELATED"/>
    <property type="match status" value="1"/>
</dbReference>
<comment type="similarity">
    <text evidence="1">Belongs to the 'phage' integrase family.</text>
</comment>
<accession>A0ABP8JSW8</accession>
<dbReference type="CDD" id="cd01189">
    <property type="entry name" value="INT_ICEBs1_C_like"/>
    <property type="match status" value="1"/>
</dbReference>
<dbReference type="InterPro" id="IPR010998">
    <property type="entry name" value="Integrase_recombinase_N"/>
</dbReference>
<sequence length="398" mass="43487">MAGRPPLRIGAHGKIRRVQLERDRWSASCRYRDTDGVVREVTRYTPAGTPDEYGDKAEGALLDHLDHRRPPGAGGITVDTKLDGLLTGYLERIRSGGDHAPKTIETYEGAVKILRPRVASVRVGELTAAQADDILRGIRSAKGDVRAGQAKVILRSIMLDAVLAGAVTVNPVDQLSRAKATGRKRRQLAESKGSKPVDHTDLPRLLKRLRTSHRCRRWDLHDPVLMFAATGMRSGELLGLRWRDVDLGDEPSVSVVGHIYRAKGEGLVWDAGTKGGDGRPLPLPRFAVGMLRARREREGGDPDAWVFASAVGTLRDPVNFSHQWREARDHLGLPGVTMHGFRKMVATLVDDAGLSARVAADQLGHARPSMTTDTYMRRGTVHREIAHALDRAAGVSAG</sequence>
<name>A0ABP8JSW8_9ACTN</name>
<keyword evidence="2" id="KW-0238">DNA-binding</keyword>
<dbReference type="Gene3D" id="1.10.150.130">
    <property type="match status" value="1"/>
</dbReference>
<dbReference type="EMBL" id="BAABFR010000044">
    <property type="protein sequence ID" value="GAA4395672.1"/>
    <property type="molecule type" value="Genomic_DNA"/>
</dbReference>
<dbReference type="InterPro" id="IPR050090">
    <property type="entry name" value="Tyrosine_recombinase_XerCD"/>
</dbReference>
<gene>
    <name evidence="6" type="ORF">GCM10023147_29180</name>
</gene>
<feature type="compositionally biased region" description="Basic and acidic residues" evidence="4">
    <location>
        <begin position="187"/>
        <end position="201"/>
    </location>
</feature>
<evidence type="ECO:0000313" key="6">
    <source>
        <dbReference type="EMBL" id="GAA4395672.1"/>
    </source>
</evidence>
<feature type="domain" description="Tyr recombinase" evidence="5">
    <location>
        <begin position="192"/>
        <end position="388"/>
    </location>
</feature>
<dbReference type="InterPro" id="IPR013762">
    <property type="entry name" value="Integrase-like_cat_sf"/>
</dbReference>